<protein>
    <recommendedName>
        <fullName evidence="1">DUF8212 domain-containing protein</fullName>
    </recommendedName>
</protein>
<proteinExistence type="predicted"/>
<evidence type="ECO:0000313" key="2">
    <source>
        <dbReference type="EMBL" id="KAK5627389.1"/>
    </source>
</evidence>
<organism evidence="2 3">
    <name type="scientific">Xylaria bambusicola</name>
    <dbReference type="NCBI Taxonomy" id="326684"/>
    <lineage>
        <taxon>Eukaryota</taxon>
        <taxon>Fungi</taxon>
        <taxon>Dikarya</taxon>
        <taxon>Ascomycota</taxon>
        <taxon>Pezizomycotina</taxon>
        <taxon>Sordariomycetes</taxon>
        <taxon>Xylariomycetidae</taxon>
        <taxon>Xylariales</taxon>
        <taxon>Xylariaceae</taxon>
        <taxon>Xylaria</taxon>
    </lineage>
</organism>
<dbReference type="AlphaFoldDB" id="A0AAN7UJZ8"/>
<keyword evidence="3" id="KW-1185">Reference proteome</keyword>
<accession>A0AAN7UJZ8</accession>
<reference evidence="2 3" key="1">
    <citation type="submission" date="2023-10" db="EMBL/GenBank/DDBJ databases">
        <title>Draft genome sequence of Xylaria bambusicola isolate GMP-LS, the root and basal stem rot pathogen of sugarcane in Indonesia.</title>
        <authorList>
            <person name="Selvaraj P."/>
            <person name="Muralishankar V."/>
            <person name="Muruganantham S."/>
            <person name="Sp S."/>
            <person name="Haryani S."/>
            <person name="Lau K.J.X."/>
            <person name="Naqvi N.I."/>
        </authorList>
    </citation>
    <scope>NUCLEOTIDE SEQUENCE [LARGE SCALE GENOMIC DNA]</scope>
    <source>
        <strain evidence="2">GMP-LS</strain>
    </source>
</reference>
<dbReference type="PANTHER" id="PTHR10622:SF12">
    <property type="entry name" value="HET DOMAIN-CONTAINING PROTEIN"/>
    <property type="match status" value="1"/>
</dbReference>
<dbReference type="Pfam" id="PF26640">
    <property type="entry name" value="DUF8212"/>
    <property type="match status" value="1"/>
</dbReference>
<dbReference type="EMBL" id="JAWHQM010000005">
    <property type="protein sequence ID" value="KAK5627389.1"/>
    <property type="molecule type" value="Genomic_DNA"/>
</dbReference>
<gene>
    <name evidence="2" type="ORF">RRF57_003104</name>
</gene>
<evidence type="ECO:0000313" key="3">
    <source>
        <dbReference type="Proteomes" id="UP001305414"/>
    </source>
</evidence>
<comment type="caution">
    <text evidence="2">The sequence shown here is derived from an EMBL/GenBank/DDBJ whole genome shotgun (WGS) entry which is preliminary data.</text>
</comment>
<dbReference type="InterPro" id="IPR058525">
    <property type="entry name" value="DUF8212"/>
</dbReference>
<evidence type="ECO:0000259" key="1">
    <source>
        <dbReference type="Pfam" id="PF26640"/>
    </source>
</evidence>
<name>A0AAN7UJZ8_9PEZI</name>
<feature type="domain" description="DUF8212" evidence="1">
    <location>
        <begin position="131"/>
        <end position="197"/>
    </location>
</feature>
<dbReference type="PANTHER" id="PTHR10622">
    <property type="entry name" value="HET DOMAIN-CONTAINING PROTEIN"/>
    <property type="match status" value="1"/>
</dbReference>
<dbReference type="Proteomes" id="UP001305414">
    <property type="component" value="Unassembled WGS sequence"/>
</dbReference>
<sequence>MFRWYQCASVCYVYLSDLLCAIGPEDASLEHCRWFQRSWTLQELIAPRNIKFYSCNWDFCFSKSHASVWLSRIANINIEILQHEKSLTSIYVAQKMSWARFRKATRVEDIAYSLLGIFDINMPLVYGDGNKAFMRLQYEIIRSTPDLSIPAWSYDLTSGYEYTIRSECDGTLFNTVLASSPDSFRGCHNFRELQNHSTPDFSVSNRGVQIRAKFGLEHSSNSAQEVFPVCQFEIWILAIKVRNVGAGCYVRQDPMELVSVAPWQMSHRFMSNPILLGLT</sequence>